<dbReference type="GO" id="GO:0006508">
    <property type="term" value="P:proteolysis"/>
    <property type="evidence" value="ECO:0007669"/>
    <property type="project" value="InterPro"/>
</dbReference>
<evidence type="ECO:0000256" key="1">
    <source>
        <dbReference type="ARBA" id="ARBA00007357"/>
    </source>
</evidence>
<accession>A0A1S4LED5</accession>
<protein>
    <recommendedName>
        <fullName evidence="2">Peptidase M13 N-terminal domain-containing protein</fullName>
    </recommendedName>
</protein>
<evidence type="ECO:0000313" key="3">
    <source>
        <dbReference type="EnsemblMetazoa" id="ISCW012815-PA"/>
    </source>
</evidence>
<reference evidence="4" key="1">
    <citation type="submission" date="2008-03" db="EMBL/GenBank/DDBJ databases">
        <title>Annotation of Ixodes scapularis.</title>
        <authorList>
            <consortium name="Ixodes scapularis Genome Project Consortium"/>
            <person name="Caler E."/>
            <person name="Hannick L.I."/>
            <person name="Bidwell S."/>
            <person name="Joardar V."/>
            <person name="Thiagarajan M."/>
            <person name="Amedeo P."/>
            <person name="Galinsky K.J."/>
            <person name="Schobel S."/>
            <person name="Inman J."/>
            <person name="Hostetler J."/>
            <person name="Miller J."/>
            <person name="Hammond M."/>
            <person name="Megy K."/>
            <person name="Lawson D."/>
            <person name="Kodira C."/>
            <person name="Sutton G."/>
            <person name="Meyer J."/>
            <person name="Hill C.A."/>
            <person name="Birren B."/>
            <person name="Nene V."/>
            <person name="Collins F."/>
            <person name="Alarcon-Chaidez F."/>
            <person name="Wikel S."/>
            <person name="Strausberg R."/>
        </authorList>
    </citation>
    <scope>NUCLEOTIDE SEQUENCE [LARGE SCALE GENOMIC DNA]</scope>
    <source>
        <strain evidence="4">Wikel</strain>
    </source>
</reference>
<dbReference type="EnsemblMetazoa" id="ISCW012815-RA">
    <property type="protein sequence ID" value="ISCW012815-PA"/>
    <property type="gene ID" value="ISCW012815"/>
</dbReference>
<dbReference type="VEuPathDB" id="VectorBase:ISCW012815"/>
<proteinExistence type="inferred from homology"/>
<evidence type="ECO:0000313" key="4">
    <source>
        <dbReference type="Proteomes" id="UP000001555"/>
    </source>
</evidence>
<name>A0A1S4LED5_IXOSC</name>
<sequence>STLYNFVFWKLIRTYGSVASKELEKLVFEFNKEALGVKKDEPLWKKCITKISGSMAHAVGRLYVDKMFDPKAKKTVSKTFQAPDKCVSLTIPSK</sequence>
<comment type="similarity">
    <text evidence="1">Belongs to the peptidase M13 family.</text>
</comment>
<dbReference type="PROSITE" id="PS51885">
    <property type="entry name" value="NEPRILYSIN"/>
    <property type="match status" value="1"/>
</dbReference>
<dbReference type="InterPro" id="IPR000718">
    <property type="entry name" value="Peptidase_M13"/>
</dbReference>
<dbReference type="InterPro" id="IPR008753">
    <property type="entry name" value="Peptidase_M13_N"/>
</dbReference>
<reference evidence="3" key="2">
    <citation type="submission" date="2020-05" db="UniProtKB">
        <authorList>
            <consortium name="EnsemblMetazoa"/>
        </authorList>
    </citation>
    <scope>IDENTIFICATION</scope>
    <source>
        <strain evidence="3">wikel</strain>
    </source>
</reference>
<dbReference type="EMBL" id="ABJB010562576">
    <property type="status" value="NOT_ANNOTATED_CDS"/>
    <property type="molecule type" value="Genomic_DNA"/>
</dbReference>
<evidence type="ECO:0000259" key="2">
    <source>
        <dbReference type="Pfam" id="PF05649"/>
    </source>
</evidence>
<keyword evidence="4" id="KW-1185">Reference proteome</keyword>
<dbReference type="InParanoid" id="A0A1S4LED5"/>
<dbReference type="Pfam" id="PF05649">
    <property type="entry name" value="Peptidase_M13_N"/>
    <property type="match status" value="1"/>
</dbReference>
<dbReference type="InterPro" id="IPR042089">
    <property type="entry name" value="Peptidase_M13_dom_2"/>
</dbReference>
<dbReference type="Gene3D" id="1.10.1380.10">
    <property type="entry name" value="Neutral endopeptidase , domain2"/>
    <property type="match status" value="1"/>
</dbReference>
<dbReference type="AlphaFoldDB" id="A0A1S4LED5"/>
<dbReference type="VEuPathDB" id="VectorBase:ISCI012815"/>
<dbReference type="Proteomes" id="UP000001555">
    <property type="component" value="Unassembled WGS sequence"/>
</dbReference>
<dbReference type="GO" id="GO:0004222">
    <property type="term" value="F:metalloendopeptidase activity"/>
    <property type="evidence" value="ECO:0007669"/>
    <property type="project" value="InterPro"/>
</dbReference>
<feature type="domain" description="Peptidase M13 N-terminal" evidence="2">
    <location>
        <begin position="2"/>
        <end position="80"/>
    </location>
</feature>
<organism evidence="3 4">
    <name type="scientific">Ixodes scapularis</name>
    <name type="common">Black-legged tick</name>
    <name type="synonym">Deer tick</name>
    <dbReference type="NCBI Taxonomy" id="6945"/>
    <lineage>
        <taxon>Eukaryota</taxon>
        <taxon>Metazoa</taxon>
        <taxon>Ecdysozoa</taxon>
        <taxon>Arthropoda</taxon>
        <taxon>Chelicerata</taxon>
        <taxon>Arachnida</taxon>
        <taxon>Acari</taxon>
        <taxon>Parasitiformes</taxon>
        <taxon>Ixodida</taxon>
        <taxon>Ixodoidea</taxon>
        <taxon>Ixodidae</taxon>
        <taxon>Ixodinae</taxon>
        <taxon>Ixodes</taxon>
    </lineage>
</organism>
<dbReference type="SUPFAM" id="SSF55486">
    <property type="entry name" value="Metalloproteases ('zincins'), catalytic domain"/>
    <property type="match status" value="1"/>
</dbReference>